<evidence type="ECO:0000256" key="1">
    <source>
        <dbReference type="SAM" id="MobiDB-lite"/>
    </source>
</evidence>
<feature type="region of interest" description="Disordered" evidence="1">
    <location>
        <begin position="174"/>
        <end position="222"/>
    </location>
</feature>
<feature type="compositionally biased region" description="Polar residues" evidence="1">
    <location>
        <begin position="178"/>
        <end position="191"/>
    </location>
</feature>
<dbReference type="Proteomes" id="UP000322234">
    <property type="component" value="Unassembled WGS sequence"/>
</dbReference>
<accession>A0A6B0SAM1</accession>
<organism evidence="2 3">
    <name type="scientific">Bos mutus</name>
    <name type="common">wild yak</name>
    <dbReference type="NCBI Taxonomy" id="72004"/>
    <lineage>
        <taxon>Eukaryota</taxon>
        <taxon>Metazoa</taxon>
        <taxon>Chordata</taxon>
        <taxon>Craniata</taxon>
        <taxon>Vertebrata</taxon>
        <taxon>Euteleostomi</taxon>
        <taxon>Mammalia</taxon>
        <taxon>Eutheria</taxon>
        <taxon>Laurasiatheria</taxon>
        <taxon>Artiodactyla</taxon>
        <taxon>Ruminantia</taxon>
        <taxon>Pecora</taxon>
        <taxon>Bovidae</taxon>
        <taxon>Bovinae</taxon>
        <taxon>Bos</taxon>
    </lineage>
</organism>
<evidence type="ECO:0000313" key="3">
    <source>
        <dbReference type="Proteomes" id="UP000322234"/>
    </source>
</evidence>
<gene>
    <name evidence="2" type="ORF">E5288_WYG018930</name>
</gene>
<keyword evidence="3" id="KW-1185">Reference proteome</keyword>
<feature type="region of interest" description="Disordered" evidence="1">
    <location>
        <begin position="90"/>
        <end position="126"/>
    </location>
</feature>
<feature type="compositionally biased region" description="Low complexity" evidence="1">
    <location>
        <begin position="97"/>
        <end position="113"/>
    </location>
</feature>
<dbReference type="EMBL" id="VBQZ03002691">
    <property type="protein sequence ID" value="MXQ99909.1"/>
    <property type="molecule type" value="Genomic_DNA"/>
</dbReference>
<reference evidence="2" key="1">
    <citation type="submission" date="2019-10" db="EMBL/GenBank/DDBJ databases">
        <title>The sequence and de novo assembly of the wild yak genome.</title>
        <authorList>
            <person name="Liu Y."/>
        </authorList>
    </citation>
    <scope>NUCLEOTIDE SEQUENCE [LARGE SCALE GENOMIC DNA]</scope>
    <source>
        <strain evidence="2">WY2019</strain>
    </source>
</reference>
<comment type="caution">
    <text evidence="2">The sequence shown here is derived from an EMBL/GenBank/DDBJ whole genome shotgun (WGS) entry which is preliminary data.</text>
</comment>
<proteinExistence type="predicted"/>
<name>A0A6B0SAM1_9CETA</name>
<evidence type="ECO:0000313" key="2">
    <source>
        <dbReference type="EMBL" id="MXQ99909.1"/>
    </source>
</evidence>
<protein>
    <submittedName>
        <fullName evidence="2">Uncharacterized protein</fullName>
    </submittedName>
</protein>
<dbReference type="AlphaFoldDB" id="A0A6B0SAM1"/>
<sequence>MLEDRSECLELTAWKQAKNLEQKQQPAKEKAPQAEEQFVAIVTSASWLHDAPMVSSLQSTTFKTSITQQRLLCRTHQDPQVCESQGEWIGTTQSKQNPGNNGGSAHNPSPSSHNSRECRSSSRGVTTTLASLQHRVSGAVAVGLANLAIPDVAEAPATLVHQPSLSTVVVPATPNAAEKSTSRWPQWQHQQPKGHERSKAPAAPETQAMMTSQGRKAPIHSV</sequence>